<dbReference type="SUPFAM" id="SSF53448">
    <property type="entry name" value="Nucleotide-diphospho-sugar transferases"/>
    <property type="match status" value="1"/>
</dbReference>
<dbReference type="EC" id="2.7.7.60" evidence="7"/>
<reference evidence="8 9" key="1">
    <citation type="submission" date="2018-10" db="EMBL/GenBank/DDBJ databases">
        <title>Genomic Encyclopedia of Type Strains, Phase IV (KMG-IV): sequencing the most valuable type-strain genomes for metagenomic binning, comparative biology and taxonomic classification.</title>
        <authorList>
            <person name="Goeker M."/>
        </authorList>
    </citation>
    <scope>NUCLEOTIDE SEQUENCE [LARGE SCALE GENOMIC DNA]</scope>
    <source>
        <strain evidence="8 9">DSM 25080</strain>
    </source>
</reference>
<gene>
    <name evidence="7" type="primary">ispD</name>
    <name evidence="8" type="ORF">DFR27_2025</name>
</gene>
<dbReference type="GO" id="GO:0019288">
    <property type="term" value="P:isopentenyl diphosphate biosynthetic process, methylerythritol 4-phosphate pathway"/>
    <property type="evidence" value="ECO:0007669"/>
    <property type="project" value="UniProtKB-UniRule"/>
</dbReference>
<dbReference type="InterPro" id="IPR018294">
    <property type="entry name" value="ISPD_synthase_CS"/>
</dbReference>
<organism evidence="8 9">
    <name type="scientific">Umboniibacter marinipuniceus</name>
    <dbReference type="NCBI Taxonomy" id="569599"/>
    <lineage>
        <taxon>Bacteria</taxon>
        <taxon>Pseudomonadati</taxon>
        <taxon>Pseudomonadota</taxon>
        <taxon>Gammaproteobacteria</taxon>
        <taxon>Cellvibrionales</taxon>
        <taxon>Cellvibrionaceae</taxon>
        <taxon>Umboniibacter</taxon>
    </lineage>
</organism>
<evidence type="ECO:0000256" key="3">
    <source>
        <dbReference type="ARBA" id="ARBA00009789"/>
    </source>
</evidence>
<dbReference type="PROSITE" id="PS01295">
    <property type="entry name" value="ISPD"/>
    <property type="match status" value="1"/>
</dbReference>
<keyword evidence="6 7" id="KW-0414">Isoprene biosynthesis</keyword>
<keyword evidence="5 7" id="KW-0548">Nucleotidyltransferase</keyword>
<comment type="catalytic activity">
    <reaction evidence="1 7">
        <text>2-C-methyl-D-erythritol 4-phosphate + CTP + H(+) = 4-CDP-2-C-methyl-D-erythritol + diphosphate</text>
        <dbReference type="Rhea" id="RHEA:13429"/>
        <dbReference type="ChEBI" id="CHEBI:15378"/>
        <dbReference type="ChEBI" id="CHEBI:33019"/>
        <dbReference type="ChEBI" id="CHEBI:37563"/>
        <dbReference type="ChEBI" id="CHEBI:57823"/>
        <dbReference type="ChEBI" id="CHEBI:58262"/>
        <dbReference type="EC" id="2.7.7.60"/>
    </reaction>
</comment>
<dbReference type="GO" id="GO:0050518">
    <property type="term" value="F:2-C-methyl-D-erythritol 4-phosphate cytidylyltransferase activity"/>
    <property type="evidence" value="ECO:0007669"/>
    <property type="project" value="UniProtKB-UniRule"/>
</dbReference>
<dbReference type="Pfam" id="PF01128">
    <property type="entry name" value="IspD"/>
    <property type="match status" value="1"/>
</dbReference>
<comment type="pathway">
    <text evidence="2 7">Isoprenoid biosynthesis; isopentenyl diphosphate biosynthesis via DXP pathway; isopentenyl diphosphate from 1-deoxy-D-xylulose 5-phosphate: step 2/6.</text>
</comment>
<evidence type="ECO:0000256" key="5">
    <source>
        <dbReference type="ARBA" id="ARBA00022695"/>
    </source>
</evidence>
<feature type="site" description="Positions MEP for the nucleophilic attack" evidence="7">
    <location>
        <position position="150"/>
    </location>
</feature>
<sequence>MNLVDVIIPAAGVGSRMNAEVAKQYLSINSVTVLDHTLNIFLEHPAIKRVLVGISAKDELARKSRYVNHPKLQFFVGGNERADTVLAGLASLSGDDLVMVHDAARPLLSSVLLDSLVATPLAKNEGAILALPARDTVRKLEAGRTQTIDRSQIWLAQTPQMFHRGFLYNALSSAIDSGEAITDEASAAELMGGAIHMVESSPINFKITTPSDLVMARALFSQRS</sequence>
<dbReference type="InterPro" id="IPR050088">
    <property type="entry name" value="IspD/TarI_cytidylyltransf_bact"/>
</dbReference>
<evidence type="ECO:0000256" key="1">
    <source>
        <dbReference type="ARBA" id="ARBA00001282"/>
    </source>
</evidence>
<evidence type="ECO:0000313" key="8">
    <source>
        <dbReference type="EMBL" id="RMA78694.1"/>
    </source>
</evidence>
<dbReference type="AlphaFoldDB" id="A0A3M0A2M1"/>
<dbReference type="CDD" id="cd02516">
    <property type="entry name" value="CDP-ME_synthetase"/>
    <property type="match status" value="1"/>
</dbReference>
<dbReference type="PANTHER" id="PTHR32125">
    <property type="entry name" value="2-C-METHYL-D-ERYTHRITOL 4-PHOSPHATE CYTIDYLYLTRANSFERASE, CHLOROPLASTIC"/>
    <property type="match status" value="1"/>
</dbReference>
<evidence type="ECO:0000256" key="7">
    <source>
        <dbReference type="HAMAP-Rule" id="MF_00108"/>
    </source>
</evidence>
<dbReference type="RefSeq" id="WP_121877346.1">
    <property type="nucleotide sequence ID" value="NZ_REFJ01000005.1"/>
</dbReference>
<proteinExistence type="inferred from homology"/>
<protein>
    <recommendedName>
        <fullName evidence="7">2-C-methyl-D-erythritol 4-phosphate cytidylyltransferase</fullName>
        <ecNumber evidence="7">2.7.7.60</ecNumber>
    </recommendedName>
    <alternativeName>
        <fullName evidence="7">4-diphosphocytidyl-2C-methyl-D-erythritol synthase</fullName>
    </alternativeName>
    <alternativeName>
        <fullName evidence="7">MEP cytidylyltransferase</fullName>
        <shortName evidence="7">MCT</shortName>
    </alternativeName>
</protein>
<comment type="similarity">
    <text evidence="3 7">Belongs to the IspD/TarI cytidylyltransferase family. IspD subfamily.</text>
</comment>
<accession>A0A3M0A2M1</accession>
<keyword evidence="4 7" id="KW-0808">Transferase</keyword>
<dbReference type="EMBL" id="REFJ01000005">
    <property type="protein sequence ID" value="RMA78694.1"/>
    <property type="molecule type" value="Genomic_DNA"/>
</dbReference>
<dbReference type="InterPro" id="IPR034683">
    <property type="entry name" value="IspD/TarI"/>
</dbReference>
<evidence type="ECO:0000256" key="2">
    <source>
        <dbReference type="ARBA" id="ARBA00004787"/>
    </source>
</evidence>
<dbReference type="Proteomes" id="UP000267187">
    <property type="component" value="Unassembled WGS sequence"/>
</dbReference>
<dbReference type="Gene3D" id="3.90.550.10">
    <property type="entry name" value="Spore Coat Polysaccharide Biosynthesis Protein SpsA, Chain A"/>
    <property type="match status" value="1"/>
</dbReference>
<feature type="site" description="Positions MEP for the nucleophilic attack" evidence="7">
    <location>
        <position position="206"/>
    </location>
</feature>
<dbReference type="InterPro" id="IPR001228">
    <property type="entry name" value="IspD"/>
</dbReference>
<evidence type="ECO:0000313" key="9">
    <source>
        <dbReference type="Proteomes" id="UP000267187"/>
    </source>
</evidence>
<evidence type="ECO:0000256" key="4">
    <source>
        <dbReference type="ARBA" id="ARBA00022679"/>
    </source>
</evidence>
<dbReference type="OrthoDB" id="9806837at2"/>
<dbReference type="PANTHER" id="PTHR32125:SF4">
    <property type="entry name" value="2-C-METHYL-D-ERYTHRITOL 4-PHOSPHATE CYTIDYLYLTRANSFERASE, CHLOROPLASTIC"/>
    <property type="match status" value="1"/>
</dbReference>
<name>A0A3M0A2M1_9GAMM</name>
<dbReference type="UniPathway" id="UPA00056">
    <property type="reaction ID" value="UER00093"/>
</dbReference>
<dbReference type="InterPro" id="IPR029044">
    <property type="entry name" value="Nucleotide-diphossugar_trans"/>
</dbReference>
<dbReference type="NCBIfam" id="TIGR00453">
    <property type="entry name" value="ispD"/>
    <property type="match status" value="1"/>
</dbReference>
<feature type="site" description="Transition state stabilizer" evidence="7">
    <location>
        <position position="16"/>
    </location>
</feature>
<dbReference type="HAMAP" id="MF_00108">
    <property type="entry name" value="IspD"/>
    <property type="match status" value="1"/>
</dbReference>
<dbReference type="FunFam" id="3.90.550.10:FF:000003">
    <property type="entry name" value="2-C-methyl-D-erythritol 4-phosphate cytidylyltransferase"/>
    <property type="match status" value="1"/>
</dbReference>
<evidence type="ECO:0000256" key="6">
    <source>
        <dbReference type="ARBA" id="ARBA00023229"/>
    </source>
</evidence>
<comment type="caution">
    <text evidence="8">The sequence shown here is derived from an EMBL/GenBank/DDBJ whole genome shotgun (WGS) entry which is preliminary data.</text>
</comment>
<comment type="function">
    <text evidence="7">Catalyzes the formation of 4-diphosphocytidyl-2-C-methyl-D-erythritol from CTP and 2-C-methyl-D-erythritol 4-phosphate (MEP).</text>
</comment>
<keyword evidence="9" id="KW-1185">Reference proteome</keyword>
<feature type="site" description="Transition state stabilizer" evidence="7">
    <location>
        <position position="23"/>
    </location>
</feature>